<keyword evidence="2" id="KW-1185">Reference proteome</keyword>
<organism evidence="1 2">
    <name type="scientific">Hymenobacter crusticola</name>
    <dbReference type="NCBI Taxonomy" id="1770526"/>
    <lineage>
        <taxon>Bacteria</taxon>
        <taxon>Pseudomonadati</taxon>
        <taxon>Bacteroidota</taxon>
        <taxon>Cytophagia</taxon>
        <taxon>Cytophagales</taxon>
        <taxon>Hymenobacteraceae</taxon>
        <taxon>Hymenobacter</taxon>
    </lineage>
</organism>
<dbReference type="AlphaFoldDB" id="A0A243W597"/>
<protein>
    <submittedName>
        <fullName evidence="1">Uncharacterized protein</fullName>
    </submittedName>
</protein>
<dbReference type="EMBL" id="MTSE01000050">
    <property type="protein sequence ID" value="OUJ68408.1"/>
    <property type="molecule type" value="Genomic_DNA"/>
</dbReference>
<evidence type="ECO:0000313" key="2">
    <source>
        <dbReference type="Proteomes" id="UP000194873"/>
    </source>
</evidence>
<accession>A0A243W597</accession>
<comment type="caution">
    <text evidence="1">The sequence shown here is derived from an EMBL/GenBank/DDBJ whole genome shotgun (WGS) entry which is preliminary data.</text>
</comment>
<gene>
    <name evidence="1" type="ORF">BXP70_27910</name>
</gene>
<proteinExistence type="predicted"/>
<sequence>MPTTNGESIRQASAQLSQALTDDLLQLLTDASKDEHKWREAITEPEAFLRSKNIALPADMFISFEEKPVPLGLRKLPVFGKQGDLSVVEQNGGIPGIGVSKPPKFDKLKKLKCVAVYKIKPDKYGGYTIVVSHYVCHFE</sequence>
<evidence type="ECO:0000313" key="1">
    <source>
        <dbReference type="EMBL" id="OUJ68408.1"/>
    </source>
</evidence>
<dbReference type="Proteomes" id="UP000194873">
    <property type="component" value="Unassembled WGS sequence"/>
</dbReference>
<reference evidence="1 2" key="1">
    <citation type="submission" date="2017-01" db="EMBL/GenBank/DDBJ databases">
        <title>A new Hymenobacter.</title>
        <authorList>
            <person name="Liang Y."/>
            <person name="Feng F."/>
        </authorList>
    </citation>
    <scope>NUCLEOTIDE SEQUENCE [LARGE SCALE GENOMIC DNA]</scope>
    <source>
        <strain evidence="1">MIMBbqt21</strain>
    </source>
</reference>
<name>A0A243W597_9BACT</name>
<dbReference type="RefSeq" id="WP_086597400.1">
    <property type="nucleotide sequence ID" value="NZ_MTSE01000050.1"/>
</dbReference>